<feature type="region of interest" description="Disordered" evidence="1">
    <location>
        <begin position="1"/>
        <end position="36"/>
    </location>
</feature>
<feature type="compositionally biased region" description="Low complexity" evidence="1">
    <location>
        <begin position="18"/>
        <end position="33"/>
    </location>
</feature>
<organism evidence="2 3">
    <name type="scientific">Rickenella mellea</name>
    <dbReference type="NCBI Taxonomy" id="50990"/>
    <lineage>
        <taxon>Eukaryota</taxon>
        <taxon>Fungi</taxon>
        <taxon>Dikarya</taxon>
        <taxon>Basidiomycota</taxon>
        <taxon>Agaricomycotina</taxon>
        <taxon>Agaricomycetes</taxon>
        <taxon>Hymenochaetales</taxon>
        <taxon>Rickenellaceae</taxon>
        <taxon>Rickenella</taxon>
    </lineage>
</organism>
<dbReference type="VEuPathDB" id="FungiDB:BD410DRAFT_276309"/>
<dbReference type="Proteomes" id="UP000294933">
    <property type="component" value="Unassembled WGS sequence"/>
</dbReference>
<name>A0A4Y7Q2Y7_9AGAM</name>
<evidence type="ECO:0000313" key="3">
    <source>
        <dbReference type="Proteomes" id="UP000294933"/>
    </source>
</evidence>
<evidence type="ECO:0000256" key="1">
    <source>
        <dbReference type="SAM" id="MobiDB-lite"/>
    </source>
</evidence>
<protein>
    <submittedName>
        <fullName evidence="2">Uncharacterized protein</fullName>
    </submittedName>
</protein>
<sequence length="175" mass="19142">MADAPHSDVEVYSATLVPPSSTGSGSRNRNRNPISHICQPSPLPSVWSLSREHPHLMDSHSFVSLTLPLLIVDSFRSTIKSSVGIWPRSLCPHQTELPQVPLVNVKKMKPNSSASASTSQLQSIPLPGTCAFPFRVVPEARTRLPPHPHPHQVHAPHPNALAWSAREAWVPVAHQ</sequence>
<dbReference type="AlphaFoldDB" id="A0A4Y7Q2Y7"/>
<accession>A0A4Y7Q2Y7</accession>
<dbReference type="EMBL" id="ML170177">
    <property type="protein sequence ID" value="TDL22013.1"/>
    <property type="molecule type" value="Genomic_DNA"/>
</dbReference>
<proteinExistence type="predicted"/>
<evidence type="ECO:0000313" key="2">
    <source>
        <dbReference type="EMBL" id="TDL22013.1"/>
    </source>
</evidence>
<keyword evidence="3" id="KW-1185">Reference proteome</keyword>
<gene>
    <name evidence="2" type="ORF">BD410DRAFT_276309</name>
</gene>
<reference evidence="2 3" key="1">
    <citation type="submission" date="2018-06" db="EMBL/GenBank/DDBJ databases">
        <title>A transcriptomic atlas of mushroom development highlights an independent origin of complex multicellularity.</title>
        <authorList>
            <consortium name="DOE Joint Genome Institute"/>
            <person name="Krizsan K."/>
            <person name="Almasi E."/>
            <person name="Merenyi Z."/>
            <person name="Sahu N."/>
            <person name="Viragh M."/>
            <person name="Koszo T."/>
            <person name="Mondo S."/>
            <person name="Kiss B."/>
            <person name="Balint B."/>
            <person name="Kues U."/>
            <person name="Barry K."/>
            <person name="Hegedus J.C."/>
            <person name="Henrissat B."/>
            <person name="Johnson J."/>
            <person name="Lipzen A."/>
            <person name="Ohm R."/>
            <person name="Nagy I."/>
            <person name="Pangilinan J."/>
            <person name="Yan J."/>
            <person name="Xiong Y."/>
            <person name="Grigoriev I.V."/>
            <person name="Hibbett D.S."/>
            <person name="Nagy L.G."/>
        </authorList>
    </citation>
    <scope>NUCLEOTIDE SEQUENCE [LARGE SCALE GENOMIC DNA]</scope>
    <source>
        <strain evidence="2 3">SZMC22713</strain>
    </source>
</reference>